<dbReference type="InterPro" id="IPR001810">
    <property type="entry name" value="F-box_dom"/>
</dbReference>
<evidence type="ECO:0000313" key="4">
    <source>
        <dbReference type="Proteomes" id="UP000797356"/>
    </source>
</evidence>
<dbReference type="EMBL" id="CM017885">
    <property type="protein sequence ID" value="KAG1367992.1"/>
    <property type="molecule type" value="Genomic_DNA"/>
</dbReference>
<dbReference type="SUPFAM" id="SSF81383">
    <property type="entry name" value="F-box domain"/>
    <property type="match status" value="1"/>
</dbReference>
<reference evidence="3" key="2">
    <citation type="submission" date="2019-07" db="EMBL/GenBank/DDBJ databases">
        <authorList>
            <person name="Yang Y."/>
            <person name="Bocs S."/>
            <person name="Baudouin L."/>
        </authorList>
    </citation>
    <scope>NUCLEOTIDE SEQUENCE</scope>
    <source>
        <tissue evidence="3">Spear leaf of Hainan Tall coconut</tissue>
    </source>
</reference>
<dbReference type="InterPro" id="IPR036047">
    <property type="entry name" value="F-box-like_dom_sf"/>
</dbReference>
<protein>
    <submittedName>
        <fullName evidence="3">F-box/FBD/LRR-repeat protein</fullName>
    </submittedName>
</protein>
<dbReference type="PROSITE" id="PS50181">
    <property type="entry name" value="FBOX"/>
    <property type="match status" value="1"/>
</dbReference>
<dbReference type="Pfam" id="PF00646">
    <property type="entry name" value="F-box"/>
    <property type="match status" value="1"/>
</dbReference>
<name>A0A8K0NCA0_COCNU</name>
<keyword evidence="4" id="KW-1185">Reference proteome</keyword>
<evidence type="ECO:0000259" key="2">
    <source>
        <dbReference type="PROSITE" id="PS50181"/>
    </source>
</evidence>
<dbReference type="InterPro" id="IPR055411">
    <property type="entry name" value="LRR_FXL15/At3g58940/PEG3-like"/>
</dbReference>
<dbReference type="InterPro" id="IPR006566">
    <property type="entry name" value="FBD"/>
</dbReference>
<dbReference type="Pfam" id="PF08387">
    <property type="entry name" value="FBD"/>
    <property type="match status" value="1"/>
</dbReference>
<dbReference type="CDD" id="cd22160">
    <property type="entry name" value="F-box_AtFBL13-like"/>
    <property type="match status" value="1"/>
</dbReference>
<dbReference type="OrthoDB" id="584579at2759"/>
<evidence type="ECO:0000256" key="1">
    <source>
        <dbReference type="SAM" id="MobiDB-lite"/>
    </source>
</evidence>
<feature type="region of interest" description="Disordered" evidence="1">
    <location>
        <begin position="1"/>
        <end position="32"/>
    </location>
</feature>
<reference evidence="3" key="1">
    <citation type="journal article" date="2017" name="Gigascience">
        <title>The genome draft of coconut (Cocos nucifera).</title>
        <authorList>
            <person name="Xiao Y."/>
            <person name="Xu P."/>
            <person name="Fan H."/>
            <person name="Baudouin L."/>
            <person name="Xia W."/>
            <person name="Bocs S."/>
            <person name="Xu J."/>
            <person name="Li Q."/>
            <person name="Guo A."/>
            <person name="Zhou L."/>
            <person name="Li J."/>
            <person name="Wu Y."/>
            <person name="Ma Z."/>
            <person name="Armero A."/>
            <person name="Issali A.E."/>
            <person name="Liu N."/>
            <person name="Peng M."/>
            <person name="Yang Y."/>
        </authorList>
    </citation>
    <scope>NUCLEOTIDE SEQUENCE</scope>
    <source>
        <tissue evidence="3">Spear leaf of Hainan Tall coconut</tissue>
    </source>
</reference>
<feature type="compositionally biased region" description="Basic residues" evidence="1">
    <location>
        <begin position="1"/>
        <end position="12"/>
    </location>
</feature>
<dbReference type="InterPro" id="IPR032675">
    <property type="entry name" value="LRR_dom_sf"/>
</dbReference>
<organism evidence="3 4">
    <name type="scientific">Cocos nucifera</name>
    <name type="common">Coconut palm</name>
    <dbReference type="NCBI Taxonomy" id="13894"/>
    <lineage>
        <taxon>Eukaryota</taxon>
        <taxon>Viridiplantae</taxon>
        <taxon>Streptophyta</taxon>
        <taxon>Embryophyta</taxon>
        <taxon>Tracheophyta</taxon>
        <taxon>Spermatophyta</taxon>
        <taxon>Magnoliopsida</taxon>
        <taxon>Liliopsida</taxon>
        <taxon>Arecaceae</taxon>
        <taxon>Arecoideae</taxon>
        <taxon>Cocoseae</taxon>
        <taxon>Attaleinae</taxon>
        <taxon>Cocos</taxon>
    </lineage>
</organism>
<dbReference type="Gene3D" id="1.20.1280.50">
    <property type="match status" value="1"/>
</dbReference>
<gene>
    <name evidence="3" type="ORF">COCNU_14G004600</name>
</gene>
<accession>A0A8K0NCA0</accession>
<dbReference type="AlphaFoldDB" id="A0A8K0NCA0"/>
<dbReference type="Pfam" id="PF24758">
    <property type="entry name" value="LRR_At5g56370"/>
    <property type="match status" value="1"/>
</dbReference>
<dbReference type="SUPFAM" id="SSF52047">
    <property type="entry name" value="RNI-like"/>
    <property type="match status" value="1"/>
</dbReference>
<dbReference type="Gene3D" id="3.80.10.10">
    <property type="entry name" value="Ribonuclease Inhibitor"/>
    <property type="match status" value="1"/>
</dbReference>
<dbReference type="Proteomes" id="UP000797356">
    <property type="component" value="Chromosome 14"/>
</dbReference>
<comment type="caution">
    <text evidence="3">The sequence shown here is derived from an EMBL/GenBank/DDBJ whole genome shotgun (WGS) entry which is preliminary data.</text>
</comment>
<proteinExistence type="predicted"/>
<dbReference type="PANTHER" id="PTHR32141:SF179">
    <property type="entry name" value="F-BOX DOMAIN-CONTAINING PROTEIN"/>
    <property type="match status" value="1"/>
</dbReference>
<feature type="domain" description="F-box" evidence="2">
    <location>
        <begin position="28"/>
        <end position="64"/>
    </location>
</feature>
<dbReference type="InterPro" id="IPR053781">
    <property type="entry name" value="F-box_AtFBL13-like"/>
</dbReference>
<evidence type="ECO:0000313" key="3">
    <source>
        <dbReference type="EMBL" id="KAG1367992.1"/>
    </source>
</evidence>
<sequence>MPAMKRKRRARGSKSNAPCRRGRGGHDPDLISDLPDDLRRSILSLLPVKDSARTSLLSTRWRHLWTTASLNLDTSVLHRSSRFTESCTRSQQEAWRARAIDRILSVHRGLIPTCHLSGYFFDLPNVDTWLEILTQRGIQDLSFFCDYPRRLSDDQRFFPVPSSLLTCETLVTLKLMNCELSQLPPSPPVFVNLRNLFMQSTALSDGTFRDLLSNCRSLQHLALICCAGLWSLRVRSPGLRSLVLKSSNESMEELIIEDAPNLMRLVLGDDALEYLRVEILGAPKLEMFGYVCTLMKSLRMGGTRFEMSRLNRTVGSLSTRVHSLKRLAISVLFDDDGEIKVVNDLLRCFPCLEKLNVQICYFDDTNYGDSRHWERQESVDCLDRHLKSFTMAGFEGQRFAVDFAKYIMARGRVLKEMTLLCSSTKWKREWIEDIQQQLSLQNTASKDVQVVLVKGYHLIDEFST</sequence>
<dbReference type="PANTHER" id="PTHR32141">
    <property type="match status" value="1"/>
</dbReference>
<dbReference type="InterPro" id="IPR055302">
    <property type="entry name" value="F-box_dom-containing"/>
</dbReference>